<evidence type="ECO:0000313" key="2">
    <source>
        <dbReference type="EMBL" id="KAL0973045.1"/>
    </source>
</evidence>
<feature type="compositionally biased region" description="Low complexity" evidence="1">
    <location>
        <begin position="343"/>
        <end position="356"/>
    </location>
</feature>
<proteinExistence type="predicted"/>
<feature type="compositionally biased region" description="Basic and acidic residues" evidence="1">
    <location>
        <begin position="303"/>
        <end position="320"/>
    </location>
</feature>
<feature type="region of interest" description="Disordered" evidence="1">
    <location>
        <begin position="1"/>
        <end position="22"/>
    </location>
</feature>
<feature type="compositionally biased region" description="Low complexity" evidence="1">
    <location>
        <begin position="696"/>
        <end position="712"/>
    </location>
</feature>
<feature type="compositionally biased region" description="Basic and acidic residues" evidence="1">
    <location>
        <begin position="615"/>
        <end position="629"/>
    </location>
</feature>
<feature type="compositionally biased region" description="Pro residues" evidence="1">
    <location>
        <begin position="521"/>
        <end position="530"/>
    </location>
</feature>
<dbReference type="Proteomes" id="UP001557470">
    <property type="component" value="Unassembled WGS sequence"/>
</dbReference>
<dbReference type="AlphaFoldDB" id="A0ABD0WHL7"/>
<feature type="region of interest" description="Disordered" evidence="1">
    <location>
        <begin position="73"/>
        <end position="248"/>
    </location>
</feature>
<evidence type="ECO:0000256" key="1">
    <source>
        <dbReference type="SAM" id="MobiDB-lite"/>
    </source>
</evidence>
<feature type="compositionally biased region" description="Basic and acidic residues" evidence="1">
    <location>
        <begin position="192"/>
        <end position="218"/>
    </location>
</feature>
<dbReference type="PRINTS" id="PR00929">
    <property type="entry name" value="ATHOOK"/>
</dbReference>
<feature type="compositionally biased region" description="Low complexity" evidence="1">
    <location>
        <begin position="293"/>
        <end position="302"/>
    </location>
</feature>
<dbReference type="InterPro" id="IPR017956">
    <property type="entry name" value="AT_hook_DNA-bd_motif"/>
</dbReference>
<reference evidence="2 3" key="1">
    <citation type="submission" date="2024-06" db="EMBL/GenBank/DDBJ databases">
        <authorList>
            <person name="Pan Q."/>
            <person name="Wen M."/>
            <person name="Jouanno E."/>
            <person name="Zahm M."/>
            <person name="Klopp C."/>
            <person name="Cabau C."/>
            <person name="Louis A."/>
            <person name="Berthelot C."/>
            <person name="Parey E."/>
            <person name="Roest Crollius H."/>
            <person name="Montfort J."/>
            <person name="Robinson-Rechavi M."/>
            <person name="Bouchez O."/>
            <person name="Lampietro C."/>
            <person name="Lopez Roques C."/>
            <person name="Donnadieu C."/>
            <person name="Postlethwait J."/>
            <person name="Bobe J."/>
            <person name="Verreycken H."/>
            <person name="Guiguen Y."/>
        </authorList>
    </citation>
    <scope>NUCLEOTIDE SEQUENCE [LARGE SCALE GENOMIC DNA]</scope>
    <source>
        <strain evidence="2">Up_M1</strain>
        <tissue evidence="2">Testis</tissue>
    </source>
</reference>
<dbReference type="EMBL" id="JAGEUA010000006">
    <property type="protein sequence ID" value="KAL0973045.1"/>
    <property type="molecule type" value="Genomic_DNA"/>
</dbReference>
<feature type="region of interest" description="Disordered" evidence="1">
    <location>
        <begin position="480"/>
        <end position="756"/>
    </location>
</feature>
<dbReference type="Gene3D" id="6.10.250.2390">
    <property type="match status" value="1"/>
</dbReference>
<gene>
    <name evidence="2" type="ORF">UPYG_G00198160</name>
</gene>
<name>A0ABD0WHL7_UMBPY</name>
<accession>A0ABD0WHL7</accession>
<feature type="compositionally biased region" description="Low complexity" evidence="1">
    <location>
        <begin position="480"/>
        <end position="520"/>
    </location>
</feature>
<organism evidence="2 3">
    <name type="scientific">Umbra pygmaea</name>
    <name type="common">Eastern mudminnow</name>
    <dbReference type="NCBI Taxonomy" id="75934"/>
    <lineage>
        <taxon>Eukaryota</taxon>
        <taxon>Metazoa</taxon>
        <taxon>Chordata</taxon>
        <taxon>Craniata</taxon>
        <taxon>Vertebrata</taxon>
        <taxon>Euteleostomi</taxon>
        <taxon>Actinopterygii</taxon>
        <taxon>Neopterygii</taxon>
        <taxon>Teleostei</taxon>
        <taxon>Protacanthopterygii</taxon>
        <taxon>Esociformes</taxon>
        <taxon>Umbridae</taxon>
        <taxon>Umbra</taxon>
    </lineage>
</organism>
<evidence type="ECO:0000313" key="3">
    <source>
        <dbReference type="Proteomes" id="UP001557470"/>
    </source>
</evidence>
<dbReference type="SMART" id="SM00384">
    <property type="entry name" value="AT_hook"/>
    <property type="match status" value="3"/>
</dbReference>
<sequence>MAHSCRWRFPARPGGSSNLGTGRRAGRIRVTASIRNGTGKHPSTTGLGPGFDAALQVSSVIGCNLQKFRDVLGESSGSSSGEEEAFGGFGTATEHRRIQSPSRTSAVYPTPEKKPRGRPPRALTAQRGVAHATSPSPASPTHGKSEGLVQPAEKAKRLPGRPPGSGEKKRGRPPASGTQRSWQPGSQAAGDTDSKEVRHDHGPTAAQRDDMAEDDKDKRGMKRTPQGSVQQQDGDTKLPKACRESKMTKLKRLREVKLSPLKSRLIGRKCVPVAGVPRRRRGRPPSAERLRAEAAAAAARASGSEESKTKPFRTRRDADPHTPQQQSKLRASEEVISPDLHGASPPSSPLASASPSKLGRPLGLRTSPRHIKPVRLVPPSKRTDATIAKQLLQRAKKGAQKKKLLEKEAVAIGGPGVAGVEAGFRRRRRTPLKNIRQFIMPVVSTVSRRIIKTPKRFIEDEGSFGTPHPHMKVARLDAAPPSVVAPQPSSAASSPMRASTAAVTTTTSTVTPGAAASLDTLPPPPPPAPIAPSSATAVTASLLSSGSTNRPGNEHPSNGRFSSSAASCGSSALSQHSSQLSSGESSRSSSPSQDDSSCDSQASEGTQALSEPEDERDRSPSSRGEREGVMLHSTQPPSPLSEPEPEHEVLIKRGRRGRRGQGMGRGAPGARGRGSPATGGKKAIISPATGVLVSNSTLAGSQQASSTASSSSSPPPPHSSAPHNSLLQARTLRSITHIPPGSCPTQSPPSYRARGQHCQTCWTSAGPS</sequence>
<feature type="compositionally biased region" description="Gly residues" evidence="1">
    <location>
        <begin position="660"/>
        <end position="672"/>
    </location>
</feature>
<feature type="compositionally biased region" description="Polar residues" evidence="1">
    <location>
        <begin position="176"/>
        <end position="186"/>
    </location>
</feature>
<keyword evidence="3" id="KW-1185">Reference proteome</keyword>
<feature type="compositionally biased region" description="Polar residues" evidence="1">
    <location>
        <begin position="549"/>
        <end position="561"/>
    </location>
</feature>
<feature type="compositionally biased region" description="Low complexity" evidence="1">
    <location>
        <begin position="562"/>
        <end position="604"/>
    </location>
</feature>
<feature type="region of interest" description="Disordered" evidence="1">
    <location>
        <begin position="272"/>
        <end position="370"/>
    </location>
</feature>
<protein>
    <submittedName>
        <fullName evidence="2">Uncharacterized protein</fullName>
    </submittedName>
</protein>
<feature type="compositionally biased region" description="Basic and acidic residues" evidence="1">
    <location>
        <begin position="234"/>
        <end position="248"/>
    </location>
</feature>
<feature type="compositionally biased region" description="Low complexity" evidence="1">
    <location>
        <begin position="531"/>
        <end position="548"/>
    </location>
</feature>
<comment type="caution">
    <text evidence="2">The sequence shown here is derived from an EMBL/GenBank/DDBJ whole genome shotgun (WGS) entry which is preliminary data.</text>
</comment>